<dbReference type="SUPFAM" id="SSF53649">
    <property type="entry name" value="Alkaline phosphatase-like"/>
    <property type="match status" value="1"/>
</dbReference>
<dbReference type="EMBL" id="CZPZ01000011">
    <property type="protein sequence ID" value="CUS34888.1"/>
    <property type="molecule type" value="Genomic_DNA"/>
</dbReference>
<name>A0A0S4LE47_9BACT</name>
<evidence type="ECO:0008006" key="3">
    <source>
        <dbReference type="Google" id="ProtNLM"/>
    </source>
</evidence>
<evidence type="ECO:0000313" key="2">
    <source>
        <dbReference type="Proteomes" id="UP000198736"/>
    </source>
</evidence>
<dbReference type="InterPro" id="IPR017850">
    <property type="entry name" value="Alkaline_phosphatase_core_sf"/>
</dbReference>
<protein>
    <recommendedName>
        <fullName evidence="3">Type I phosphodiesterase/nucleotide pyrophosphatase</fullName>
    </recommendedName>
</protein>
<dbReference type="InterPro" id="IPR002591">
    <property type="entry name" value="Phosphodiest/P_Trfase"/>
</dbReference>
<dbReference type="Pfam" id="PF01663">
    <property type="entry name" value="Phosphodiest"/>
    <property type="match status" value="1"/>
</dbReference>
<dbReference type="Gene3D" id="3.40.720.10">
    <property type="entry name" value="Alkaline Phosphatase, subunit A"/>
    <property type="match status" value="1"/>
</dbReference>
<dbReference type="OrthoDB" id="9779418at2"/>
<proteinExistence type="predicted"/>
<dbReference type="GO" id="GO:0016787">
    <property type="term" value="F:hydrolase activity"/>
    <property type="evidence" value="ECO:0007669"/>
    <property type="project" value="UniProtKB-ARBA"/>
</dbReference>
<accession>A0A0S4LE47</accession>
<reference evidence="2" key="1">
    <citation type="submission" date="2015-10" db="EMBL/GenBank/DDBJ databases">
        <authorList>
            <person name="Luecker S."/>
            <person name="Luecker S."/>
        </authorList>
    </citation>
    <scope>NUCLEOTIDE SEQUENCE [LARGE SCALE GENOMIC DNA]</scope>
</reference>
<keyword evidence="2" id="KW-1185">Reference proteome</keyword>
<dbReference type="Proteomes" id="UP000198736">
    <property type="component" value="Unassembled WGS sequence"/>
</dbReference>
<dbReference type="RefSeq" id="WP_090896316.1">
    <property type="nucleotide sequence ID" value="NZ_CZPZ01000011.1"/>
</dbReference>
<dbReference type="PANTHER" id="PTHR10151:SF120">
    <property type="entry name" value="BIS(5'-ADENOSYL)-TRIPHOSPHATASE"/>
    <property type="match status" value="1"/>
</dbReference>
<dbReference type="PANTHER" id="PTHR10151">
    <property type="entry name" value="ECTONUCLEOTIDE PYROPHOSPHATASE/PHOSPHODIESTERASE"/>
    <property type="match status" value="1"/>
</dbReference>
<evidence type="ECO:0000313" key="1">
    <source>
        <dbReference type="EMBL" id="CUS34888.1"/>
    </source>
</evidence>
<organism evidence="1 2">
    <name type="scientific">Candidatus Nitrospira nitrificans</name>
    <dbReference type="NCBI Taxonomy" id="1742973"/>
    <lineage>
        <taxon>Bacteria</taxon>
        <taxon>Pseudomonadati</taxon>
        <taxon>Nitrospirota</taxon>
        <taxon>Nitrospiria</taxon>
        <taxon>Nitrospirales</taxon>
        <taxon>Nitrospiraceae</taxon>
        <taxon>Nitrospira</taxon>
    </lineage>
</organism>
<dbReference type="AlphaFoldDB" id="A0A0S4LE47"/>
<gene>
    <name evidence="1" type="ORF">COMA2_190087</name>
</gene>
<sequence length="339" mass="36789">MTSPSRHLRSILVGLLTVLFETGVYAAGGAALPIGKETAPPGTGTEHVILFVLEGFGQESLKGGTMPVLSKLIKDGSVTWSASGVKPALRLPTMASLVTGMPVEKHGITWNFFEFSRGYPRHPSLFDYLDLSGGRDSAIFYMDESLYQLAKPEPYTDYQLCGALRPECGSQKLVAYIQQYLQKATSGHGYGHAILSLPHLLVVHLPEAGRAGVTHGWDSKEYREALRTVDDAMKSVLNLFQEYSLSGRTTVVVTTLSGRGTDPGAEVPTTESPVVPWIASGAGIKHGRLIRRPVSIIDTGATVMKILKLETHMEWESQAVEEIFETAGATPAARPRKKR</sequence>
<dbReference type="STRING" id="1742973.COMA2_190087"/>